<dbReference type="PANTHER" id="PTHR31176:SF1">
    <property type="entry name" value="MFS DOMAIN-CONTAINING PROTEIN-RELATED"/>
    <property type="match status" value="1"/>
</dbReference>
<reference evidence="3" key="1">
    <citation type="submission" date="2020-10" db="EMBL/GenBank/DDBJ databases">
        <authorList>
            <person name="Kikuchi T."/>
        </authorList>
    </citation>
    <scope>NUCLEOTIDE SEQUENCE</scope>
    <source>
        <strain evidence="3">NKZ352</strain>
    </source>
</reference>
<dbReference type="OrthoDB" id="5857697at2759"/>
<accession>A0A8S1HP44</accession>
<feature type="transmembrane region" description="Helical" evidence="2">
    <location>
        <begin position="141"/>
        <end position="164"/>
    </location>
</feature>
<dbReference type="Pfam" id="PF05884">
    <property type="entry name" value="ZYG-11_interact"/>
    <property type="match status" value="1"/>
</dbReference>
<organism evidence="3 4">
    <name type="scientific">Caenorhabditis auriculariae</name>
    <dbReference type="NCBI Taxonomy" id="2777116"/>
    <lineage>
        <taxon>Eukaryota</taxon>
        <taxon>Metazoa</taxon>
        <taxon>Ecdysozoa</taxon>
        <taxon>Nematoda</taxon>
        <taxon>Chromadorea</taxon>
        <taxon>Rhabditida</taxon>
        <taxon>Rhabditina</taxon>
        <taxon>Rhabditomorpha</taxon>
        <taxon>Rhabditoidea</taxon>
        <taxon>Rhabditidae</taxon>
        <taxon>Peloderinae</taxon>
        <taxon>Caenorhabditis</taxon>
    </lineage>
</organism>
<dbReference type="InterPro" id="IPR008574">
    <property type="entry name" value="Nematodes_ZYG-11_interact"/>
</dbReference>
<evidence type="ECO:0000313" key="3">
    <source>
        <dbReference type="EMBL" id="CAD6196993.1"/>
    </source>
</evidence>
<evidence type="ECO:0000256" key="2">
    <source>
        <dbReference type="SAM" id="Phobius"/>
    </source>
</evidence>
<dbReference type="EMBL" id="CAJGYM010000083">
    <property type="protein sequence ID" value="CAD6196993.1"/>
    <property type="molecule type" value="Genomic_DNA"/>
</dbReference>
<keyword evidence="4" id="KW-1185">Reference proteome</keyword>
<gene>
    <name evidence="3" type="ORF">CAUJ_LOCUS12904</name>
</gene>
<keyword evidence="2" id="KW-0472">Membrane</keyword>
<dbReference type="PANTHER" id="PTHR31176">
    <property type="entry name" value="MFS DOMAIN-CONTAINING PROTEIN-RELATED"/>
    <property type="match status" value="1"/>
</dbReference>
<feature type="region of interest" description="Disordered" evidence="1">
    <location>
        <begin position="1"/>
        <end position="22"/>
    </location>
</feature>
<evidence type="ECO:0000256" key="1">
    <source>
        <dbReference type="SAM" id="MobiDB-lite"/>
    </source>
</evidence>
<feature type="transmembrane region" description="Helical" evidence="2">
    <location>
        <begin position="112"/>
        <end position="135"/>
    </location>
</feature>
<comment type="caution">
    <text evidence="3">The sequence shown here is derived from an EMBL/GenBank/DDBJ whole genome shotgun (WGS) entry which is preliminary data.</text>
</comment>
<feature type="transmembrane region" description="Helical" evidence="2">
    <location>
        <begin position="288"/>
        <end position="308"/>
    </location>
</feature>
<keyword evidence="2" id="KW-1133">Transmembrane helix</keyword>
<evidence type="ECO:0000313" key="4">
    <source>
        <dbReference type="Proteomes" id="UP000835052"/>
    </source>
</evidence>
<proteinExistence type="predicted"/>
<feature type="transmembrane region" description="Helical" evidence="2">
    <location>
        <begin position="256"/>
        <end position="276"/>
    </location>
</feature>
<protein>
    <submittedName>
        <fullName evidence="3">Uncharacterized protein</fullName>
    </submittedName>
</protein>
<name>A0A8S1HP44_9PELO</name>
<keyword evidence="2" id="KW-0812">Transmembrane</keyword>
<dbReference type="AlphaFoldDB" id="A0A8S1HP44"/>
<feature type="transmembrane region" description="Helical" evidence="2">
    <location>
        <begin position="202"/>
        <end position="219"/>
    </location>
</feature>
<dbReference type="Proteomes" id="UP000835052">
    <property type="component" value="Unassembled WGS sequence"/>
</dbReference>
<sequence length="313" mass="32599">MAEIQENGAPDAPPSDPTNTAVAGTSVRTAVPGGVGQEATFADVTQAYTTYAQELQSTFDGLRRRAVSIQETAPQQLNELQSQLQPQTRELIEAVTETQAPVATGVGSVVSILLWSSVSLFAAGIASIAGAYLLSPILGVFLGRFGSALLSLVVIPVASFYLIQAKQQAGETDTDIRSQLLSIATVQGLLLGHAVAYTHISGQPLAFLSPLVIAFAYSLVSRQVGGSRIPLLGATLGASFAALLLLGAVSGLLTPAYFVLATLYTASAGAVLQVAFRNIQTNTVQVHLYQLALVSSFLFSKGLVFALFGTSAR</sequence>
<feature type="transmembrane region" description="Helical" evidence="2">
    <location>
        <begin position="231"/>
        <end position="250"/>
    </location>
</feature>